<dbReference type="RefSeq" id="WP_132538639.1">
    <property type="nucleotide sequence ID" value="NZ_SLWY01000003.1"/>
</dbReference>
<dbReference type="InterPro" id="IPR010998">
    <property type="entry name" value="Integrase_recombinase_N"/>
</dbReference>
<dbReference type="Pfam" id="PF00589">
    <property type="entry name" value="Phage_integrase"/>
    <property type="match status" value="1"/>
</dbReference>
<evidence type="ECO:0000256" key="1">
    <source>
        <dbReference type="ARBA" id="ARBA00008857"/>
    </source>
</evidence>
<comment type="similarity">
    <text evidence="1">Belongs to the 'phage' integrase family.</text>
</comment>
<dbReference type="PANTHER" id="PTHR30629">
    <property type="entry name" value="PROPHAGE INTEGRASE"/>
    <property type="match status" value="1"/>
</dbReference>
<dbReference type="PROSITE" id="PS51898">
    <property type="entry name" value="TYR_RECOMBINASE"/>
    <property type="match status" value="1"/>
</dbReference>
<evidence type="ECO:0000313" key="8">
    <source>
        <dbReference type="Proteomes" id="UP000295765"/>
    </source>
</evidence>
<evidence type="ECO:0000256" key="3">
    <source>
        <dbReference type="ARBA" id="ARBA00023125"/>
    </source>
</evidence>
<dbReference type="GO" id="GO:0006310">
    <property type="term" value="P:DNA recombination"/>
    <property type="evidence" value="ECO:0007669"/>
    <property type="project" value="UniProtKB-KW"/>
</dbReference>
<dbReference type="InterPro" id="IPR025166">
    <property type="entry name" value="Integrase_DNA_bind_dom"/>
</dbReference>
<sequence length="421" mass="46153">MLTDVSIRKLPPGEHPDRDGLALRVGTSGTATFRFSYRSPADSRIRRITLGRYLPANQRTGTNQGEGLTLKEARTEALRLRELVKAGIDPMATVKAEQAAAEAAKLAELRAPTFAALLAEYDERELSTKRTGADMRKLVERNALSTLGPRKVKEITRREVVLLLNDIRDAGSPATADKLTTILVRCFNYACEAGILDANPLAGIKRSKSEPRERALNDAEVRAVWCGLDTSGIHRGTVLALKLILATGQRPGEVAGLAWREIDDDVWTLPAARTKNGRAHRVPLSALALGLLEDARALAGTSAYVFPSPQRRVEQPEADRPLDRHSLSRAVLRKLEALGMPAWTPHDLRRTMRTGLAVLGIPHEIAERVVGHAQDRITATYNQHSYDREKRAALDAWGRRLVEITGDEALTPNVVALRGAA</sequence>
<dbReference type="InterPro" id="IPR050808">
    <property type="entry name" value="Phage_Integrase"/>
</dbReference>
<keyword evidence="4" id="KW-0233">DNA recombination</keyword>
<protein>
    <submittedName>
        <fullName evidence="7">Integrase</fullName>
    </submittedName>
</protein>
<proteinExistence type="inferred from homology"/>
<evidence type="ECO:0000259" key="6">
    <source>
        <dbReference type="PROSITE" id="PS51898"/>
    </source>
</evidence>
<evidence type="ECO:0000256" key="4">
    <source>
        <dbReference type="ARBA" id="ARBA00023172"/>
    </source>
</evidence>
<dbReference type="GO" id="GO:0003677">
    <property type="term" value="F:DNA binding"/>
    <property type="evidence" value="ECO:0007669"/>
    <property type="project" value="UniProtKB-KW"/>
</dbReference>
<keyword evidence="8" id="KW-1185">Reference proteome</keyword>
<dbReference type="InterPro" id="IPR011010">
    <property type="entry name" value="DNA_brk_join_enz"/>
</dbReference>
<dbReference type="InterPro" id="IPR013762">
    <property type="entry name" value="Integrase-like_cat_sf"/>
</dbReference>
<dbReference type="InterPro" id="IPR038488">
    <property type="entry name" value="Integrase_DNA-bd_sf"/>
</dbReference>
<dbReference type="EMBL" id="SLWY01000003">
    <property type="protein sequence ID" value="TCO83000.1"/>
    <property type="molecule type" value="Genomic_DNA"/>
</dbReference>
<organism evidence="7 8">
    <name type="scientific">Plasticicumulans lactativorans</name>
    <dbReference type="NCBI Taxonomy" id="1133106"/>
    <lineage>
        <taxon>Bacteria</taxon>
        <taxon>Pseudomonadati</taxon>
        <taxon>Pseudomonadota</taxon>
        <taxon>Gammaproteobacteria</taxon>
        <taxon>Candidatus Competibacteraceae</taxon>
        <taxon>Plasticicumulans</taxon>
    </lineage>
</organism>
<comment type="caution">
    <text evidence="7">The sequence shown here is derived from an EMBL/GenBank/DDBJ whole genome shotgun (WGS) entry which is preliminary data.</text>
</comment>
<dbReference type="Pfam" id="PF22022">
    <property type="entry name" value="Phage_int_M"/>
    <property type="match status" value="1"/>
</dbReference>
<feature type="domain" description="Tyr recombinase" evidence="6">
    <location>
        <begin position="211"/>
        <end position="395"/>
    </location>
</feature>
<dbReference type="AlphaFoldDB" id="A0A4R2L8I9"/>
<dbReference type="Gene3D" id="3.30.160.390">
    <property type="entry name" value="Integrase, DNA-binding domain"/>
    <property type="match status" value="1"/>
</dbReference>
<dbReference type="SUPFAM" id="SSF56349">
    <property type="entry name" value="DNA breaking-rejoining enzymes"/>
    <property type="match status" value="1"/>
</dbReference>
<dbReference type="Gene3D" id="1.10.150.130">
    <property type="match status" value="1"/>
</dbReference>
<dbReference type="InterPro" id="IPR002104">
    <property type="entry name" value="Integrase_catalytic"/>
</dbReference>
<gene>
    <name evidence="7" type="ORF">EV699_10345</name>
</gene>
<evidence type="ECO:0000256" key="5">
    <source>
        <dbReference type="SAM" id="MobiDB-lite"/>
    </source>
</evidence>
<feature type="region of interest" description="Disordered" evidence="5">
    <location>
        <begin position="1"/>
        <end position="23"/>
    </location>
</feature>
<accession>A0A4R2L8I9</accession>
<evidence type="ECO:0000313" key="7">
    <source>
        <dbReference type="EMBL" id="TCO83000.1"/>
    </source>
</evidence>
<evidence type="ECO:0000256" key="2">
    <source>
        <dbReference type="ARBA" id="ARBA00022908"/>
    </source>
</evidence>
<dbReference type="PANTHER" id="PTHR30629:SF2">
    <property type="entry name" value="PROPHAGE INTEGRASE INTS-RELATED"/>
    <property type="match status" value="1"/>
</dbReference>
<keyword evidence="3" id="KW-0238">DNA-binding</keyword>
<dbReference type="Proteomes" id="UP000295765">
    <property type="component" value="Unassembled WGS sequence"/>
</dbReference>
<name>A0A4R2L8I9_9GAMM</name>
<dbReference type="CDD" id="cd00801">
    <property type="entry name" value="INT_P4_C"/>
    <property type="match status" value="1"/>
</dbReference>
<dbReference type="GO" id="GO:0015074">
    <property type="term" value="P:DNA integration"/>
    <property type="evidence" value="ECO:0007669"/>
    <property type="project" value="UniProtKB-KW"/>
</dbReference>
<dbReference type="InterPro" id="IPR053876">
    <property type="entry name" value="Phage_int_M"/>
</dbReference>
<keyword evidence="2" id="KW-0229">DNA integration</keyword>
<dbReference type="Pfam" id="PF13356">
    <property type="entry name" value="Arm-DNA-bind_3"/>
    <property type="match status" value="1"/>
</dbReference>
<dbReference type="Gene3D" id="1.10.443.10">
    <property type="entry name" value="Intergrase catalytic core"/>
    <property type="match status" value="1"/>
</dbReference>
<feature type="compositionally biased region" description="Basic and acidic residues" evidence="5">
    <location>
        <begin position="11"/>
        <end position="21"/>
    </location>
</feature>
<dbReference type="OrthoDB" id="9795573at2"/>
<reference evidence="7 8" key="1">
    <citation type="submission" date="2019-03" db="EMBL/GenBank/DDBJ databases">
        <title>Genomic Encyclopedia of Type Strains, Phase IV (KMG-IV): sequencing the most valuable type-strain genomes for metagenomic binning, comparative biology and taxonomic classification.</title>
        <authorList>
            <person name="Goeker M."/>
        </authorList>
    </citation>
    <scope>NUCLEOTIDE SEQUENCE [LARGE SCALE GENOMIC DNA]</scope>
    <source>
        <strain evidence="7 8">DSM 25287</strain>
    </source>
</reference>